<sequence>MGDFTHTDFPLIAIADIEGLVAGLKHTPSWRDDAEPSAVAAWILRGWTFLVGHPEQLDQHLADPDAPASHATRLATVWARLTRDLAAAADRFQAPLRPAIPLIIKILWLTSAAARLDHPNFRAFNLCSVQALSNLNTSNPASIAHTWPLLVHCEPRESILLRLLYTTNNRLCLVIGVLILNCVHQDPGRIESLMGSCVGKQAMTMLLERMDGLLDDETAEVFDVIVTLVREIVRVDPGTHVSKLYESQATPSQVLSPAQLAVLKVLETSPVLPPSSFLIAQFHRLAARLDQAWQGFVLVCETLVAWITHAVAAPAAEDSVSDTEVEALVQVSIRILKELSEQRAHLRRSTGTPDDQGSADKRRSMNQLMIGVIKLLTNLIELKTSVTAASNGAVKIQDAVRTLDGFPLILNATQFDVDFPYLREHAIVLLKYLLKDNPTNQLIIQNLQPLPPP</sequence>
<proteinExistence type="inferred from homology"/>
<dbReference type="Pfam" id="PF09759">
    <property type="entry name" value="Atx10homo_assoc"/>
    <property type="match status" value="1"/>
</dbReference>
<evidence type="ECO:0000256" key="2">
    <source>
        <dbReference type="ARBA" id="ARBA00022618"/>
    </source>
</evidence>
<evidence type="ECO:0000256" key="3">
    <source>
        <dbReference type="ARBA" id="ARBA00023306"/>
    </source>
</evidence>
<evidence type="ECO:0000259" key="6">
    <source>
        <dbReference type="Pfam" id="PF09759"/>
    </source>
</evidence>
<dbReference type="PANTHER" id="PTHR13255">
    <property type="entry name" value="ATAXIN-10"/>
    <property type="match status" value="1"/>
</dbReference>
<evidence type="ECO:0000256" key="1">
    <source>
        <dbReference type="ARBA" id="ARBA00008384"/>
    </source>
</evidence>
<evidence type="ECO:0000313" key="7">
    <source>
        <dbReference type="EMBL" id="WAQ84262.1"/>
    </source>
</evidence>
<dbReference type="EMBL" id="CP110424">
    <property type="protein sequence ID" value="WAQ84262.1"/>
    <property type="molecule type" value="Genomic_DNA"/>
</dbReference>
<dbReference type="Proteomes" id="UP001164743">
    <property type="component" value="Chromosome 4A"/>
</dbReference>
<comment type="similarity">
    <text evidence="1">Belongs to the ataxin-10 family.</text>
</comment>
<organism evidence="7 8">
    <name type="scientific">Puccinia triticina</name>
    <dbReference type="NCBI Taxonomy" id="208348"/>
    <lineage>
        <taxon>Eukaryota</taxon>
        <taxon>Fungi</taxon>
        <taxon>Dikarya</taxon>
        <taxon>Basidiomycota</taxon>
        <taxon>Pucciniomycotina</taxon>
        <taxon>Pucciniomycetes</taxon>
        <taxon>Pucciniales</taxon>
        <taxon>Pucciniaceae</taxon>
        <taxon>Puccinia</taxon>
    </lineage>
</organism>
<dbReference type="InterPro" id="IPR051374">
    <property type="entry name" value="Ataxin-10/CTR86_families"/>
</dbReference>
<dbReference type="PANTHER" id="PTHR13255:SF0">
    <property type="entry name" value="ATAXIN-10"/>
    <property type="match status" value="1"/>
</dbReference>
<comment type="function">
    <text evidence="4">May play a role in the regulation of cytokinesis.</text>
</comment>
<name>A0ABY7CIE9_9BASI</name>
<gene>
    <name evidence="7" type="ORF">PtA15_4A715</name>
</gene>
<dbReference type="RefSeq" id="XP_053019817.1">
    <property type="nucleotide sequence ID" value="XM_053168627.1"/>
</dbReference>
<evidence type="ECO:0000256" key="4">
    <source>
        <dbReference type="ARBA" id="ARBA00044746"/>
    </source>
</evidence>
<protein>
    <recommendedName>
        <fullName evidence="5">Ataxin-10 homolog</fullName>
    </recommendedName>
</protein>
<keyword evidence="3" id="KW-0131">Cell cycle</keyword>
<evidence type="ECO:0000256" key="5">
    <source>
        <dbReference type="ARBA" id="ARBA00044801"/>
    </source>
</evidence>
<dbReference type="InterPro" id="IPR019156">
    <property type="entry name" value="Ataxin-10_domain"/>
</dbReference>
<keyword evidence="8" id="KW-1185">Reference proteome</keyword>
<dbReference type="GeneID" id="77809522"/>
<reference evidence="7" key="1">
    <citation type="submission" date="2022-10" db="EMBL/GenBank/DDBJ databases">
        <title>Puccinia triticina Genome sequencing and assembly.</title>
        <authorList>
            <person name="Li C."/>
        </authorList>
    </citation>
    <scope>NUCLEOTIDE SEQUENCE</scope>
    <source>
        <strain evidence="7">Pt15</strain>
    </source>
</reference>
<keyword evidence="2" id="KW-0132">Cell division</keyword>
<feature type="domain" description="Ataxin-10" evidence="6">
    <location>
        <begin position="393"/>
        <end position="449"/>
    </location>
</feature>
<accession>A0ABY7CIE9</accession>
<evidence type="ECO:0000313" key="8">
    <source>
        <dbReference type="Proteomes" id="UP001164743"/>
    </source>
</evidence>